<sequence>MRLFRRLGMDSIAWSLRRLYCPVAKDALVLEIGSGASPYFRANVLCDAYEETQERFYAQLVHDRPTILAFGEQLPFRDRSFDFVIASHVLEHSADPERFLSEIQRVGRAGYIEVPDAFMERLTHYGFHRLEITDVDNELVIRKKKHYIQDEEVVSLFHHKARPIFPKWVAQFPFHFHVRYYWNKETGGIRYRILNPECDASWQGPRAQPTEITENSSSMAIAKRWALTVIRKLFSQNARNRAIDLMNLLQCPMCQGRAFDLKATHAICRGCQASHVVYLPRWSQKDSSATA</sequence>
<dbReference type="GO" id="GO:0008757">
    <property type="term" value="F:S-adenosylmethionine-dependent methyltransferase activity"/>
    <property type="evidence" value="ECO:0007669"/>
    <property type="project" value="InterPro"/>
</dbReference>
<dbReference type="Gene3D" id="3.40.50.150">
    <property type="entry name" value="Vaccinia Virus protein VP39"/>
    <property type="match status" value="1"/>
</dbReference>
<dbReference type="CDD" id="cd02440">
    <property type="entry name" value="AdoMet_MTases"/>
    <property type="match status" value="1"/>
</dbReference>
<dbReference type="PATRIC" id="fig|42253.5.peg.3456"/>
<gene>
    <name evidence="2" type="ORF">NITMOv2_3505</name>
</gene>
<dbReference type="AlphaFoldDB" id="A0A0K2GH13"/>
<feature type="domain" description="Methyltransferase type 11" evidence="1">
    <location>
        <begin position="51"/>
        <end position="110"/>
    </location>
</feature>
<dbReference type="InterPro" id="IPR013216">
    <property type="entry name" value="Methyltransf_11"/>
</dbReference>
<dbReference type="SUPFAM" id="SSF53335">
    <property type="entry name" value="S-adenosyl-L-methionine-dependent methyltransferases"/>
    <property type="match status" value="1"/>
</dbReference>
<protein>
    <recommendedName>
        <fullName evidence="1">Methyltransferase type 11 domain-containing protein</fullName>
    </recommendedName>
</protein>
<proteinExistence type="predicted"/>
<name>A0A0K2GH13_NITMO</name>
<evidence type="ECO:0000313" key="3">
    <source>
        <dbReference type="Proteomes" id="UP000069205"/>
    </source>
</evidence>
<dbReference type="STRING" id="42253.NITMOv2_3505"/>
<keyword evidence="3" id="KW-1185">Reference proteome</keyword>
<organism evidence="2 3">
    <name type="scientific">Nitrospira moscoviensis</name>
    <dbReference type="NCBI Taxonomy" id="42253"/>
    <lineage>
        <taxon>Bacteria</taxon>
        <taxon>Pseudomonadati</taxon>
        <taxon>Nitrospirota</taxon>
        <taxon>Nitrospiria</taxon>
        <taxon>Nitrospirales</taxon>
        <taxon>Nitrospiraceae</taxon>
        <taxon>Nitrospira</taxon>
    </lineage>
</organism>
<dbReference type="Pfam" id="PF08241">
    <property type="entry name" value="Methyltransf_11"/>
    <property type="match status" value="1"/>
</dbReference>
<evidence type="ECO:0000313" key="2">
    <source>
        <dbReference type="EMBL" id="ALA59897.1"/>
    </source>
</evidence>
<accession>A0A0K2GH13</accession>
<evidence type="ECO:0000259" key="1">
    <source>
        <dbReference type="Pfam" id="PF08241"/>
    </source>
</evidence>
<dbReference type="EMBL" id="CP011801">
    <property type="protein sequence ID" value="ALA59897.1"/>
    <property type="molecule type" value="Genomic_DNA"/>
</dbReference>
<reference evidence="2 3" key="1">
    <citation type="journal article" date="2015" name="Proc. Natl. Acad. Sci. U.S.A.">
        <title>Expanded metabolic versatility of ubiquitous nitrite-oxidizing bacteria from the genus Nitrospira.</title>
        <authorList>
            <person name="Koch H."/>
            <person name="Lucker S."/>
            <person name="Albertsen M."/>
            <person name="Kitzinger K."/>
            <person name="Herbold C."/>
            <person name="Spieck E."/>
            <person name="Nielsen P.H."/>
            <person name="Wagner M."/>
            <person name="Daims H."/>
        </authorList>
    </citation>
    <scope>NUCLEOTIDE SEQUENCE [LARGE SCALE GENOMIC DNA]</scope>
    <source>
        <strain evidence="2 3">NSP M-1</strain>
    </source>
</reference>
<dbReference type="KEGG" id="nmv:NITMOv2_3505"/>
<dbReference type="Proteomes" id="UP000069205">
    <property type="component" value="Chromosome"/>
</dbReference>
<dbReference type="InterPro" id="IPR029063">
    <property type="entry name" value="SAM-dependent_MTases_sf"/>
</dbReference>